<dbReference type="InterPro" id="IPR005110">
    <property type="entry name" value="MoeA_linker/N"/>
</dbReference>
<feature type="domain" description="MoaB/Mog" evidence="3">
    <location>
        <begin position="182"/>
        <end position="319"/>
    </location>
</feature>
<dbReference type="Pfam" id="PF03453">
    <property type="entry name" value="MoeA_N"/>
    <property type="match status" value="1"/>
</dbReference>
<gene>
    <name evidence="4" type="ORF">IC006_2749</name>
</gene>
<proteinExistence type="predicted"/>
<dbReference type="SUPFAM" id="SSF53218">
    <property type="entry name" value="Molybdenum cofactor biosynthesis proteins"/>
    <property type="match status" value="1"/>
</dbReference>
<dbReference type="AlphaFoldDB" id="A0A510DYU4"/>
<dbReference type="GO" id="GO:0006777">
    <property type="term" value="P:Mo-molybdopterin cofactor biosynthetic process"/>
    <property type="evidence" value="ECO:0007669"/>
    <property type="project" value="UniProtKB-KW"/>
</dbReference>
<dbReference type="Gene3D" id="3.90.105.10">
    <property type="entry name" value="Molybdopterin biosynthesis moea protein, domain 2"/>
    <property type="match status" value="1"/>
</dbReference>
<protein>
    <recommendedName>
        <fullName evidence="3">MoaB/Mog domain-containing protein</fullName>
    </recommendedName>
</protein>
<dbReference type="InterPro" id="IPR036425">
    <property type="entry name" value="MoaB/Mog-like_dom_sf"/>
</dbReference>
<dbReference type="InterPro" id="IPR001453">
    <property type="entry name" value="MoaB/Mog_dom"/>
</dbReference>
<dbReference type="NCBIfam" id="NF011067">
    <property type="entry name" value="PRK14497.1"/>
    <property type="match status" value="1"/>
</dbReference>
<dbReference type="InterPro" id="IPR005111">
    <property type="entry name" value="MoeA_C_domain_IV"/>
</dbReference>
<reference evidence="4 5" key="1">
    <citation type="journal article" date="2020" name="Int. J. Syst. Evol. Microbiol.">
        <title>Sulfuracidifex tepidarius gen. nov., sp. nov. and transfer of Sulfolobus metallicus Huber and Stetter 1992 to the genus Sulfuracidifex as Sulfuracidifex metallicus comb. nov.</title>
        <authorList>
            <person name="Itoh T."/>
            <person name="Miura T."/>
            <person name="Sakai H.D."/>
            <person name="Kato S."/>
            <person name="Ohkuma M."/>
            <person name="Takashina T."/>
        </authorList>
    </citation>
    <scope>NUCLEOTIDE SEQUENCE [LARGE SCALE GENOMIC DNA]</scope>
    <source>
        <strain evidence="4 5">IC-006</strain>
    </source>
</reference>
<dbReference type="UniPathway" id="UPA00344"/>
<dbReference type="InterPro" id="IPR038987">
    <property type="entry name" value="MoeA-like"/>
</dbReference>
<dbReference type="Gene3D" id="2.40.340.10">
    <property type="entry name" value="MoeA, C-terminal, domain IV"/>
    <property type="match status" value="1"/>
</dbReference>
<evidence type="ECO:0000259" key="3">
    <source>
        <dbReference type="SMART" id="SM00852"/>
    </source>
</evidence>
<dbReference type="PANTHER" id="PTHR10192:SF5">
    <property type="entry name" value="GEPHYRIN"/>
    <property type="match status" value="1"/>
</dbReference>
<dbReference type="GeneID" id="41716446"/>
<dbReference type="InterPro" id="IPR036135">
    <property type="entry name" value="MoeA_linker/N_sf"/>
</dbReference>
<name>A0A510DYU4_9CREN</name>
<dbReference type="InterPro" id="IPR008284">
    <property type="entry name" value="MoCF_biosynth_CS"/>
</dbReference>
<dbReference type="RefSeq" id="WP_149528865.1">
    <property type="nucleotide sequence ID" value="NZ_AP018929.1"/>
</dbReference>
<dbReference type="KEGG" id="step:IC006_2749"/>
<dbReference type="OrthoDB" id="31371at2157"/>
<dbReference type="NCBIfam" id="TIGR00177">
    <property type="entry name" value="molyb_syn"/>
    <property type="match status" value="1"/>
</dbReference>
<dbReference type="CDD" id="cd00887">
    <property type="entry name" value="MoeA"/>
    <property type="match status" value="1"/>
</dbReference>
<dbReference type="GO" id="GO:0005737">
    <property type="term" value="C:cytoplasm"/>
    <property type="evidence" value="ECO:0007669"/>
    <property type="project" value="TreeGrafter"/>
</dbReference>
<dbReference type="InterPro" id="IPR036688">
    <property type="entry name" value="MoeA_C_domain_IV_sf"/>
</dbReference>
<dbReference type="Proteomes" id="UP000322983">
    <property type="component" value="Chromosome"/>
</dbReference>
<dbReference type="PANTHER" id="PTHR10192">
    <property type="entry name" value="MOLYBDOPTERIN BIOSYNTHESIS PROTEIN"/>
    <property type="match status" value="1"/>
</dbReference>
<sequence length="546" mass="59719">MRSILSDSSLISQVEAIDKLSSILGSLKETEIELSSSLGKISSRDVFSPIDLPSFSRSTVDGYAVKSLCTPGKFSLKGKVNIGESPQMKVESCEDVVEVDTGSVIPEGADAVVKIEDTRSEDGKIIIPSKVDFGSNVGWIGSDLPSGIKVLRSDSLITPEIIGLLSALGLTKVHVYSTPKAFIVSTGNELVSPGEIIEEGKVYESNLYYLKSALIEDGMEVIGTRTVRDDYDAIKDAILKGVKTADLVVTTGGTSAGERDYVYRVVKEMGEMIFHGIRFKPGKPTFVGRINDIPIIGLPGNMVSTIMVYRKIVRPSLERKFKIKARERITVKAKSLLEIKADKKRFTYIPVLLFRKSSEYYALPLKFDSYMIGTFSMANGYIGLSEGFFVNEEDEVTVEVTNPPGDTTIVGEEDPAVPSTGIYYPLGSLPALKMLEKKVGDVLVLSSLVKVPDDFDLEIKREILSNGQGAEIGYDEWVSLSKYVKNPSVKLRYRSLIKRFIGKAKVIGPSSYVQSGNEVGTESLFVIAVTEMGKQLIKSFKVNKST</sequence>
<dbReference type="Gene3D" id="3.40.980.10">
    <property type="entry name" value="MoaB/Mog-like domain"/>
    <property type="match status" value="1"/>
</dbReference>
<evidence type="ECO:0000256" key="1">
    <source>
        <dbReference type="ARBA" id="ARBA00005046"/>
    </source>
</evidence>
<evidence type="ECO:0000313" key="4">
    <source>
        <dbReference type="EMBL" id="BBG25413.1"/>
    </source>
</evidence>
<dbReference type="SUPFAM" id="SSF63882">
    <property type="entry name" value="MoeA N-terminal region -like"/>
    <property type="match status" value="1"/>
</dbReference>
<dbReference type="STRING" id="1294262.GCA_001316085_00697"/>
<dbReference type="SMART" id="SM00852">
    <property type="entry name" value="MoCF_biosynth"/>
    <property type="match status" value="1"/>
</dbReference>
<dbReference type="Pfam" id="PF03454">
    <property type="entry name" value="MoeA_C"/>
    <property type="match status" value="1"/>
</dbReference>
<keyword evidence="2" id="KW-0501">Molybdenum cofactor biosynthesis</keyword>
<dbReference type="GO" id="GO:0061599">
    <property type="term" value="F:molybdopterin molybdotransferase activity"/>
    <property type="evidence" value="ECO:0007669"/>
    <property type="project" value="TreeGrafter"/>
</dbReference>
<evidence type="ECO:0000256" key="2">
    <source>
        <dbReference type="ARBA" id="ARBA00023150"/>
    </source>
</evidence>
<dbReference type="Gene3D" id="2.170.190.11">
    <property type="entry name" value="Molybdopterin biosynthesis moea protein, domain 3"/>
    <property type="match status" value="1"/>
</dbReference>
<dbReference type="EMBL" id="AP018929">
    <property type="protein sequence ID" value="BBG25413.1"/>
    <property type="molecule type" value="Genomic_DNA"/>
</dbReference>
<accession>A0A510DYU4</accession>
<dbReference type="PROSITE" id="PS01079">
    <property type="entry name" value="MOCF_BIOSYNTHESIS_2"/>
    <property type="match status" value="1"/>
</dbReference>
<comment type="pathway">
    <text evidence="1">Cofactor biosynthesis; molybdopterin biosynthesis.</text>
</comment>
<evidence type="ECO:0000313" key="5">
    <source>
        <dbReference type="Proteomes" id="UP000322983"/>
    </source>
</evidence>
<keyword evidence="5" id="KW-1185">Reference proteome</keyword>
<dbReference type="SUPFAM" id="SSF63867">
    <property type="entry name" value="MoeA C-terminal domain-like"/>
    <property type="match status" value="1"/>
</dbReference>
<organism evidence="4 5">
    <name type="scientific">Sulfuracidifex tepidarius</name>
    <dbReference type="NCBI Taxonomy" id="1294262"/>
    <lineage>
        <taxon>Archaea</taxon>
        <taxon>Thermoproteota</taxon>
        <taxon>Thermoprotei</taxon>
        <taxon>Sulfolobales</taxon>
        <taxon>Sulfolobaceae</taxon>
        <taxon>Sulfuracidifex</taxon>
    </lineage>
</organism>
<dbReference type="Pfam" id="PF00994">
    <property type="entry name" value="MoCF_biosynth"/>
    <property type="match status" value="1"/>
</dbReference>